<keyword evidence="4" id="KW-1185">Reference proteome</keyword>
<dbReference type="AlphaFoldDB" id="A0A1J7IAL3"/>
<evidence type="ECO:0000256" key="1">
    <source>
        <dbReference type="SAM" id="MobiDB-lite"/>
    </source>
</evidence>
<dbReference type="InterPro" id="IPR056632">
    <property type="entry name" value="DUF7730"/>
</dbReference>
<reference evidence="3 4" key="1">
    <citation type="submission" date="2016-10" db="EMBL/GenBank/DDBJ databases">
        <title>Draft genome sequence of Coniochaeta ligniaria NRRL30616, a lignocellulolytic fungus for bioabatement of inhibitors in plant biomass hydrolysates.</title>
        <authorList>
            <consortium name="DOE Joint Genome Institute"/>
            <person name="Jimenez D.J."/>
            <person name="Hector R.E."/>
            <person name="Riley R."/>
            <person name="Sun H."/>
            <person name="Grigoriev I.V."/>
            <person name="Van Elsas J.D."/>
            <person name="Nichols N.N."/>
        </authorList>
    </citation>
    <scope>NUCLEOTIDE SEQUENCE [LARGE SCALE GENOMIC DNA]</scope>
    <source>
        <strain evidence="3 4">NRRL 30616</strain>
    </source>
</reference>
<dbReference type="PANTHER" id="PTHR42085:SF8">
    <property type="entry name" value="F-BOX DOMAIN-CONTAINING PROTEIN"/>
    <property type="match status" value="1"/>
</dbReference>
<gene>
    <name evidence="3" type="ORF">CONLIGDRAFT_673664</name>
</gene>
<dbReference type="PANTHER" id="PTHR42085">
    <property type="entry name" value="F-BOX DOMAIN-CONTAINING PROTEIN"/>
    <property type="match status" value="1"/>
</dbReference>
<evidence type="ECO:0000313" key="4">
    <source>
        <dbReference type="Proteomes" id="UP000182658"/>
    </source>
</evidence>
<dbReference type="InterPro" id="IPR038883">
    <property type="entry name" value="AN11006-like"/>
</dbReference>
<dbReference type="InParanoid" id="A0A1J7IAL3"/>
<organism evidence="3 4">
    <name type="scientific">Coniochaeta ligniaria NRRL 30616</name>
    <dbReference type="NCBI Taxonomy" id="1408157"/>
    <lineage>
        <taxon>Eukaryota</taxon>
        <taxon>Fungi</taxon>
        <taxon>Dikarya</taxon>
        <taxon>Ascomycota</taxon>
        <taxon>Pezizomycotina</taxon>
        <taxon>Sordariomycetes</taxon>
        <taxon>Sordariomycetidae</taxon>
        <taxon>Coniochaetales</taxon>
        <taxon>Coniochaetaceae</taxon>
        <taxon>Coniochaeta</taxon>
    </lineage>
</organism>
<dbReference type="Gene3D" id="1.20.5.340">
    <property type="match status" value="1"/>
</dbReference>
<feature type="domain" description="DUF7730" evidence="2">
    <location>
        <begin position="175"/>
        <end position="363"/>
    </location>
</feature>
<dbReference type="Pfam" id="PF24864">
    <property type="entry name" value="DUF7730"/>
    <property type="match status" value="1"/>
</dbReference>
<dbReference type="EMBL" id="KV875103">
    <property type="protein sequence ID" value="OIW24493.1"/>
    <property type="molecule type" value="Genomic_DNA"/>
</dbReference>
<feature type="compositionally biased region" description="Gly residues" evidence="1">
    <location>
        <begin position="579"/>
        <end position="598"/>
    </location>
</feature>
<evidence type="ECO:0000259" key="2">
    <source>
        <dbReference type="Pfam" id="PF24864"/>
    </source>
</evidence>
<sequence length="803" mass="88774">MAQPLDPIDLTQDDSDSDSDALGIACGNPHHAIILNAMRKQLHDNQEEIAELEQRIGTRDATIADRQARIADLQTRDAGRVAEITRLEGQVTALRDRLGGRGKRQKRTWPAKLKAYIDNGNRQLPYDVIQTLCCKEENMSTSVNFMHPHILLGVGPNGWKPDDMDALPGQNNATFPYFLALPAEVQAMIFRLWLHKDRPIHCFSRLDPFTVPQSWPVSKSVSGMYNRFYWGEERLLNLTADAVDPQLVLGLLLVSKDFYFKAVHAFYGLNIFVFSSIGEFGRFCKGIGRERAARLQHIELTWAGSQYLTAERTFSPGQRGTAVGSWDSVRTRPFSCFLELQRLRTLAIFVDESNPLYERRKYESPETKAKLLERTTFQPNLRRNRCLRTLQGLDYVYSLRGLDCVRLYDIWAMLRDVNPVPASHPIRDTSFVADVNSAVTMRKSAEEAKSCQLKNLPRLFPPKEGAPPGQVQAGNPMKPWDPSSSAWSIVENFYSDPQSADTNVYDPTRTYYGVHDLNPVVEEDDENPGGAANGNIDRDNNEPRNGANGGGGAGGNRGPDDDSDDDGQDGGGHGDRGHGNGGHGNGGHGNGGHGNGEGGHNESLFVDGDVDEPRQEQRIYHADAAPSHQNQNPHPPPAAFPGPVLQPRSAADLNANAGPSRQIMNPCPLGPMMLPSSAADLNANAGPSRPAGQKRPSEPGGTTNNKRQKQGDVQPFSPQRNATTFEEQTREYLGPLAGCGSIASLLDPFAVNLKRRDWYTVKRVLQRSDARQHRHIFRRLVESEGKLPGNQSSARRITQALLN</sequence>
<accession>A0A1J7IAL3</accession>
<feature type="compositionally biased region" description="Gly residues" evidence="1">
    <location>
        <begin position="547"/>
        <end position="557"/>
    </location>
</feature>
<name>A0A1J7IAL3_9PEZI</name>
<feature type="region of interest" description="Disordered" evidence="1">
    <location>
        <begin position="457"/>
        <end position="483"/>
    </location>
</feature>
<feature type="region of interest" description="Disordered" evidence="1">
    <location>
        <begin position="1"/>
        <end position="22"/>
    </location>
</feature>
<dbReference type="OrthoDB" id="3439669at2759"/>
<dbReference type="Proteomes" id="UP000182658">
    <property type="component" value="Unassembled WGS sequence"/>
</dbReference>
<proteinExistence type="predicted"/>
<dbReference type="STRING" id="1408157.A0A1J7IAL3"/>
<protein>
    <recommendedName>
        <fullName evidence="2">DUF7730 domain-containing protein</fullName>
    </recommendedName>
</protein>
<evidence type="ECO:0000313" key="3">
    <source>
        <dbReference type="EMBL" id="OIW24493.1"/>
    </source>
</evidence>
<feature type="compositionally biased region" description="Basic and acidic residues" evidence="1">
    <location>
        <begin position="611"/>
        <end position="621"/>
    </location>
</feature>
<feature type="region of interest" description="Disordered" evidence="1">
    <location>
        <begin position="520"/>
        <end position="720"/>
    </location>
</feature>